<evidence type="ECO:0000256" key="6">
    <source>
        <dbReference type="SAM" id="MobiDB-lite"/>
    </source>
</evidence>
<keyword evidence="4" id="KW-1015">Disulfide bond</keyword>
<dbReference type="InterPro" id="IPR036364">
    <property type="entry name" value="SEA_dom_sf"/>
</dbReference>
<dbReference type="OrthoDB" id="6020543at2759"/>
<dbReference type="Gene3D" id="2.170.140.10">
    <property type="entry name" value="Chitin binding domain"/>
    <property type="match status" value="3"/>
</dbReference>
<dbReference type="Pfam" id="PF01390">
    <property type="entry name" value="SEA"/>
    <property type="match status" value="1"/>
</dbReference>
<dbReference type="SUPFAM" id="SSF82671">
    <property type="entry name" value="SEA domain"/>
    <property type="match status" value="1"/>
</dbReference>
<dbReference type="GO" id="GO:0008061">
    <property type="term" value="F:chitin binding"/>
    <property type="evidence" value="ECO:0007669"/>
    <property type="project" value="UniProtKB-KW"/>
</dbReference>
<dbReference type="Gene3D" id="3.30.70.960">
    <property type="entry name" value="SEA domain"/>
    <property type="match status" value="1"/>
</dbReference>
<keyword evidence="7" id="KW-0472">Membrane</keyword>
<accession>A0A8B8A511</accession>
<keyword evidence="7" id="KW-0812">Transmembrane</keyword>
<feature type="domain" description="SEA" evidence="8">
    <location>
        <begin position="315"/>
        <end position="449"/>
    </location>
</feature>
<dbReference type="PANTHER" id="PTHR23301">
    <property type="entry name" value="CHITIN BINDING PERITROPHIN-A"/>
    <property type="match status" value="1"/>
</dbReference>
<evidence type="ECO:0000256" key="7">
    <source>
        <dbReference type="SAM" id="Phobius"/>
    </source>
</evidence>
<feature type="domain" description="Chitin-binding type-2" evidence="9">
    <location>
        <begin position="629"/>
        <end position="688"/>
    </location>
</feature>
<sequence>MDNTPSWVKHFDENYRRATKNETEFSYKNPECSIAGDSDTHARQLHHSHTYAGELSDRKQLSSSQILPRIHTAQTDLSCSISEDERKVKKKRRRRQIDETSGYSTTSLSEVSEVDTPKRRANRRPNQARQENLSEDGRTSANPQRRRENLSDDRSERSRLSRTSETGRKSSQTSLLSTTPRNDVRKISQASVLSNTRTDCDKALVRNSRIRSTTDSLASVHSSKPNQYENNQRRISTSSSRLDVQSLANRKLYGSRETLDPFAFIQPAPEPFGRKIRKTCRPIFGFFVMLILAASLGAAIYFAVELKKTHENEIEMLRANLALKIKSSKFDENLENLSSKDFNNIALTYCQQMDTFYKKSQFQSTYRGCEVLSIKDKHINFTLFFVEKDASKRDIIAVIETSAPKVNETSSNIALVDRFEIELDQVKIKIEREMTPVDFNRIQEKPTTPKTTTVQPSTPMSTNITSSQTSSTSAITTTSSTQLVTNTTASTTTPMATTKAATNQTTISVKATKEMLIAWDPCSVQEGSFFGHPTDCNRYFQCEHKKSILQTCTGALVFDAASNNCVHDRPGIVCPDPSKAPPKPPGYEPVTRKIPSTKTTTPPPTTTTDSVFSSNQTRPSYPGRPEYEREPCLKAKAGTLHPHPDDCKKFIQCISLNRGEELTCATNLVYDPDAKTCIYPKNDLICPDILPCLQKSNGYFAHPFNCSLYIQCESGREMIQTCSPGLIWVPSVNSCMYPSETNSCKDEVVT</sequence>
<feature type="region of interest" description="Disordered" evidence="6">
    <location>
        <begin position="447"/>
        <end position="477"/>
    </location>
</feature>
<feature type="region of interest" description="Disordered" evidence="6">
    <location>
        <begin position="83"/>
        <end position="190"/>
    </location>
</feature>
<name>A0A8B8A511_CRAVI</name>
<feature type="compositionally biased region" description="Basic and acidic residues" evidence="6">
    <location>
        <begin position="145"/>
        <end position="159"/>
    </location>
</feature>
<evidence type="ECO:0000259" key="8">
    <source>
        <dbReference type="PROSITE" id="PS50024"/>
    </source>
</evidence>
<feature type="compositionally biased region" description="Pro residues" evidence="6">
    <location>
        <begin position="578"/>
        <end position="587"/>
    </location>
</feature>
<dbReference type="SMART" id="SM00494">
    <property type="entry name" value="ChtBD2"/>
    <property type="match status" value="3"/>
</dbReference>
<dbReference type="KEGG" id="cvn:111099545"/>
<keyword evidence="1" id="KW-0147">Chitin-binding</keyword>
<feature type="transmembrane region" description="Helical" evidence="7">
    <location>
        <begin position="283"/>
        <end position="304"/>
    </location>
</feature>
<evidence type="ECO:0000256" key="1">
    <source>
        <dbReference type="ARBA" id="ARBA00022669"/>
    </source>
</evidence>
<feature type="domain" description="Chitin-binding type-2" evidence="9">
    <location>
        <begin position="519"/>
        <end position="576"/>
    </location>
</feature>
<feature type="domain" description="Chitin-binding type-2" evidence="9">
    <location>
        <begin position="689"/>
        <end position="746"/>
    </location>
</feature>
<feature type="region of interest" description="Disordered" evidence="6">
    <location>
        <begin position="213"/>
        <end position="242"/>
    </location>
</feature>
<dbReference type="InterPro" id="IPR000082">
    <property type="entry name" value="SEA_dom"/>
</dbReference>
<dbReference type="RefSeq" id="XP_022286567.1">
    <property type="nucleotide sequence ID" value="XM_022430859.1"/>
</dbReference>
<dbReference type="GeneID" id="111099545"/>
<keyword evidence="2" id="KW-0732">Signal</keyword>
<evidence type="ECO:0000256" key="5">
    <source>
        <dbReference type="ARBA" id="ARBA00023180"/>
    </source>
</evidence>
<dbReference type="PROSITE" id="PS50024">
    <property type="entry name" value="SEA"/>
    <property type="match status" value="1"/>
</dbReference>
<reference evidence="11" key="1">
    <citation type="submission" date="2025-08" db="UniProtKB">
        <authorList>
            <consortium name="RefSeq"/>
        </authorList>
    </citation>
    <scope>IDENTIFICATION</scope>
    <source>
        <tissue evidence="11">Whole sample</tissue>
    </source>
</reference>
<keyword evidence="10" id="KW-1185">Reference proteome</keyword>
<dbReference type="Proteomes" id="UP000694844">
    <property type="component" value="Chromosome 6"/>
</dbReference>
<keyword evidence="7" id="KW-1133">Transmembrane helix</keyword>
<keyword evidence="3" id="KW-0677">Repeat</keyword>
<feature type="region of interest" description="Disordered" evidence="6">
    <location>
        <begin position="575"/>
        <end position="626"/>
    </location>
</feature>
<protein>
    <submittedName>
        <fullName evidence="11">Uncharacterized protein LOC111099545</fullName>
    </submittedName>
</protein>
<dbReference type="PROSITE" id="PS50940">
    <property type="entry name" value="CHIT_BIND_II"/>
    <property type="match status" value="3"/>
</dbReference>
<dbReference type="GO" id="GO:0005576">
    <property type="term" value="C:extracellular region"/>
    <property type="evidence" value="ECO:0007669"/>
    <property type="project" value="InterPro"/>
</dbReference>
<dbReference type="AlphaFoldDB" id="A0A8B8A511"/>
<gene>
    <name evidence="11" type="primary">LOC111099545</name>
</gene>
<evidence type="ECO:0000256" key="2">
    <source>
        <dbReference type="ARBA" id="ARBA00022729"/>
    </source>
</evidence>
<feature type="compositionally biased region" description="Polar residues" evidence="6">
    <location>
        <begin position="99"/>
        <end position="110"/>
    </location>
</feature>
<evidence type="ECO:0000256" key="4">
    <source>
        <dbReference type="ARBA" id="ARBA00023157"/>
    </source>
</evidence>
<feature type="compositionally biased region" description="Polar residues" evidence="6">
    <location>
        <begin position="169"/>
        <end position="181"/>
    </location>
</feature>
<evidence type="ECO:0000256" key="3">
    <source>
        <dbReference type="ARBA" id="ARBA00022737"/>
    </source>
</evidence>
<dbReference type="InterPro" id="IPR051940">
    <property type="entry name" value="Chitin_bind-dev_reg"/>
</dbReference>
<evidence type="ECO:0000259" key="9">
    <source>
        <dbReference type="PROSITE" id="PS50940"/>
    </source>
</evidence>
<feature type="compositionally biased region" description="Polar residues" evidence="6">
    <location>
        <begin position="609"/>
        <end position="619"/>
    </location>
</feature>
<evidence type="ECO:0000313" key="10">
    <source>
        <dbReference type="Proteomes" id="UP000694844"/>
    </source>
</evidence>
<dbReference type="PANTHER" id="PTHR23301:SF0">
    <property type="entry name" value="CHITIN-BINDING TYPE-2 DOMAIN-CONTAINING PROTEIN-RELATED"/>
    <property type="match status" value="1"/>
</dbReference>
<proteinExistence type="predicted"/>
<dbReference type="Pfam" id="PF01607">
    <property type="entry name" value="CBM_14"/>
    <property type="match status" value="3"/>
</dbReference>
<evidence type="ECO:0000313" key="11">
    <source>
        <dbReference type="RefSeq" id="XP_022286567.1"/>
    </source>
</evidence>
<dbReference type="InterPro" id="IPR002557">
    <property type="entry name" value="Chitin-bd_dom"/>
</dbReference>
<keyword evidence="5" id="KW-0325">Glycoprotein</keyword>
<dbReference type="SUPFAM" id="SSF57625">
    <property type="entry name" value="Invertebrate chitin-binding proteins"/>
    <property type="match status" value="3"/>
</dbReference>
<dbReference type="InterPro" id="IPR036508">
    <property type="entry name" value="Chitin-bd_dom_sf"/>
</dbReference>
<organism evidence="10 11">
    <name type="scientific">Crassostrea virginica</name>
    <name type="common">Eastern oyster</name>
    <dbReference type="NCBI Taxonomy" id="6565"/>
    <lineage>
        <taxon>Eukaryota</taxon>
        <taxon>Metazoa</taxon>
        <taxon>Spiralia</taxon>
        <taxon>Lophotrochozoa</taxon>
        <taxon>Mollusca</taxon>
        <taxon>Bivalvia</taxon>
        <taxon>Autobranchia</taxon>
        <taxon>Pteriomorphia</taxon>
        <taxon>Ostreida</taxon>
        <taxon>Ostreoidea</taxon>
        <taxon>Ostreidae</taxon>
        <taxon>Crassostrea</taxon>
    </lineage>
</organism>